<keyword evidence="2" id="KW-0479">Metal-binding</keyword>
<evidence type="ECO:0000256" key="2">
    <source>
        <dbReference type="ARBA" id="ARBA00022723"/>
    </source>
</evidence>
<dbReference type="PATRIC" id="fig|75906.3.peg.935"/>
<dbReference type="AlphaFoldDB" id="W0DGT5"/>
<dbReference type="Gene3D" id="3.40.50.11750">
    <property type="entry name" value="HypD, alpha/beta domain 1"/>
    <property type="match status" value="2"/>
</dbReference>
<dbReference type="GO" id="GO:0005506">
    <property type="term" value="F:iron ion binding"/>
    <property type="evidence" value="ECO:0007669"/>
    <property type="project" value="TreeGrafter"/>
</dbReference>
<dbReference type="PIRSF" id="PIRSF005622">
    <property type="entry name" value="Hydrgn_mat_hypD"/>
    <property type="match status" value="1"/>
</dbReference>
<evidence type="ECO:0000256" key="3">
    <source>
        <dbReference type="ARBA" id="ARBA00023004"/>
    </source>
</evidence>
<dbReference type="InterPro" id="IPR042244">
    <property type="entry name" value="HypD_2_sf"/>
</dbReference>
<accession>W0DGT5</accession>
<reference evidence="4 5" key="1">
    <citation type="submission" date="2013-12" db="EMBL/GenBank/DDBJ databases">
        <authorList>
            <consortium name="DOE Joint Genome Institute"/>
            <person name="Eisen J."/>
            <person name="Huntemann M."/>
            <person name="Han J."/>
            <person name="Chen A."/>
            <person name="Kyrpides N."/>
            <person name="Mavromatis K."/>
            <person name="Markowitz V."/>
            <person name="Palaniappan K."/>
            <person name="Ivanova N."/>
            <person name="Schaumberg A."/>
            <person name="Pati A."/>
            <person name="Liolios K."/>
            <person name="Nordberg H.P."/>
            <person name="Cantor M.N."/>
            <person name="Hua S.X."/>
            <person name="Woyke T."/>
        </authorList>
    </citation>
    <scope>NUCLEOTIDE SEQUENCE [LARGE SCALE GENOMIC DNA]</scope>
    <source>
        <strain evidence="4 5">DSM 23557</strain>
    </source>
</reference>
<dbReference type="Pfam" id="PF01924">
    <property type="entry name" value="HypD"/>
    <property type="match status" value="1"/>
</dbReference>
<dbReference type="InterPro" id="IPR002780">
    <property type="entry name" value="Hyd_form_HypD"/>
</dbReference>
<dbReference type="KEGG" id="trd:THERU_04800"/>
<dbReference type="PANTHER" id="PTHR30149:SF0">
    <property type="entry name" value="HYDROGENASE MATURATION FACTOR HYPD"/>
    <property type="match status" value="1"/>
</dbReference>
<protein>
    <submittedName>
        <fullName evidence="4">Hydrogenase formation protein HypD</fullName>
    </submittedName>
</protein>
<organism evidence="5">
    <name type="scientific">Thermocrinis ruber</name>
    <dbReference type="NCBI Taxonomy" id="75906"/>
    <lineage>
        <taxon>Bacteria</taxon>
        <taxon>Pseudomonadati</taxon>
        <taxon>Aquificota</taxon>
        <taxon>Aquificia</taxon>
        <taxon>Aquificales</taxon>
        <taxon>Aquificaceae</taxon>
        <taxon>Thermocrinis</taxon>
    </lineage>
</organism>
<dbReference type="NCBIfam" id="TIGR00075">
    <property type="entry name" value="hypD"/>
    <property type="match status" value="1"/>
</dbReference>
<dbReference type="PANTHER" id="PTHR30149">
    <property type="entry name" value="HYDROGENASE PROTEIN ASSEMBLY PROTEIN HYPD"/>
    <property type="match status" value="1"/>
</dbReference>
<keyword evidence="3" id="KW-0408">Iron</keyword>
<dbReference type="Gene3D" id="6.10.20.100">
    <property type="match status" value="1"/>
</dbReference>
<dbReference type="GO" id="GO:0051604">
    <property type="term" value="P:protein maturation"/>
    <property type="evidence" value="ECO:0007669"/>
    <property type="project" value="TreeGrafter"/>
</dbReference>
<dbReference type="Proteomes" id="UP000018914">
    <property type="component" value="Chromosome"/>
</dbReference>
<dbReference type="EMBL" id="CP007028">
    <property type="protein sequence ID" value="AHE96095.1"/>
    <property type="molecule type" value="Genomic_DNA"/>
</dbReference>
<gene>
    <name evidence="4" type="ORF">THERU_04800</name>
</gene>
<proteinExistence type="inferred from homology"/>
<evidence type="ECO:0000256" key="1">
    <source>
        <dbReference type="ARBA" id="ARBA00007888"/>
    </source>
</evidence>
<dbReference type="RefSeq" id="WP_025306125.1">
    <property type="nucleotide sequence ID" value="NZ_CP007028.1"/>
</dbReference>
<dbReference type="eggNOG" id="COG0409">
    <property type="taxonomic scope" value="Bacteria"/>
</dbReference>
<dbReference type="GO" id="GO:0051539">
    <property type="term" value="F:4 iron, 4 sulfur cluster binding"/>
    <property type="evidence" value="ECO:0007669"/>
    <property type="project" value="TreeGrafter"/>
</dbReference>
<evidence type="ECO:0000313" key="5">
    <source>
        <dbReference type="Proteomes" id="UP000018914"/>
    </source>
</evidence>
<evidence type="ECO:0000313" key="4">
    <source>
        <dbReference type="EMBL" id="AHE96095.1"/>
    </source>
</evidence>
<dbReference type="HOGENOM" id="CLU_048562_0_0_0"/>
<name>W0DGT5_9AQUI</name>
<dbReference type="InterPro" id="IPR042243">
    <property type="entry name" value="HypD_1"/>
</dbReference>
<keyword evidence="5" id="KW-1185">Reference proteome</keyword>
<sequence length="374" mass="41670">MKTINLKAFRDSEKLKGLEYSIKKFVEKIGRTINIMEFCGGHTHTIIKYGIDQLLEGYIRFIHGPGCPVCVIPSSRIDLAIEIAGQKDTILCTYGDLLRVPSSNRKTLLDLRAEGYDVRMVNSSLEALNIALSEKGKRVVFFAIGFETTTPQTAVLLLKAKELGLKNLYVVSNHVITPAAIQHILNSPEIRDIGKVEIDAFLGPGHVSTIIGTRPYEYFSEEFLKPVAICGFEPLDVMQGVWLVVNQIARGEAYVVNQYTRFVSREGNIKAQKLVSEVFELRKVFEWRGLGIVPYSALKIRKEFEAFDGEKSFDVKLPPPKEHPACICGKVIRGVALPTECKLFGTVCTPQNPIGSCMVSSEGACAAYFKYKRL</sequence>
<dbReference type="GO" id="GO:0070025">
    <property type="term" value="F:carbon monoxide binding"/>
    <property type="evidence" value="ECO:0007669"/>
    <property type="project" value="TreeGrafter"/>
</dbReference>
<dbReference type="STRING" id="75906.THERU_04800"/>
<dbReference type="OrthoDB" id="9770424at2"/>
<comment type="similarity">
    <text evidence="1">Belongs to the HypD family.</text>
</comment>